<organism evidence="1 2">
    <name type="scientific">Chromohalobacter beijerinckii</name>
    <dbReference type="NCBI Taxonomy" id="86179"/>
    <lineage>
        <taxon>Bacteria</taxon>
        <taxon>Pseudomonadati</taxon>
        <taxon>Pseudomonadota</taxon>
        <taxon>Gammaproteobacteria</taxon>
        <taxon>Oceanospirillales</taxon>
        <taxon>Halomonadaceae</taxon>
        <taxon>Chromohalobacter</taxon>
    </lineage>
</organism>
<dbReference type="RefSeq" id="WP_246939260.1">
    <property type="nucleotide sequence ID" value="NZ_JAKGAK010000001.1"/>
</dbReference>
<keyword evidence="2" id="KW-1185">Reference proteome</keyword>
<dbReference type="SUPFAM" id="SSF53335">
    <property type="entry name" value="S-adenosyl-L-methionine-dependent methyltransferases"/>
    <property type="match status" value="1"/>
</dbReference>
<gene>
    <name evidence="1" type="ORF">ACFO0E_14815</name>
</gene>
<evidence type="ECO:0000313" key="1">
    <source>
        <dbReference type="EMBL" id="MFC4417670.1"/>
    </source>
</evidence>
<protein>
    <submittedName>
        <fullName evidence="1">Nucleoside-diphosphate sugar epimerase/dehydratase</fullName>
    </submittedName>
</protein>
<reference evidence="2" key="1">
    <citation type="journal article" date="2019" name="Int. J. Syst. Evol. Microbiol.">
        <title>The Global Catalogue of Microorganisms (GCM) 10K type strain sequencing project: providing services to taxonomists for standard genome sequencing and annotation.</title>
        <authorList>
            <consortium name="The Broad Institute Genomics Platform"/>
            <consortium name="The Broad Institute Genome Sequencing Center for Infectious Disease"/>
            <person name="Wu L."/>
            <person name="Ma J."/>
        </authorList>
    </citation>
    <scope>NUCLEOTIDE SEQUENCE [LARGE SCALE GENOMIC DNA]</scope>
    <source>
        <strain evidence="2">CCUG 49679</strain>
    </source>
</reference>
<dbReference type="InterPro" id="IPR029063">
    <property type="entry name" value="SAM-dependent_MTases_sf"/>
</dbReference>
<name>A0ABV8XHL8_9GAMM</name>
<dbReference type="EMBL" id="JBHSEO010000058">
    <property type="protein sequence ID" value="MFC4417670.1"/>
    <property type="molecule type" value="Genomic_DNA"/>
</dbReference>
<proteinExistence type="predicted"/>
<dbReference type="Proteomes" id="UP001596015">
    <property type="component" value="Unassembled WGS sequence"/>
</dbReference>
<sequence>MSQRALRGLRQALCQWRPGRRAEKAMRERLPVVVCGLEYAHYRLLTHFACSTRYKALAVIDDYPWHHGTQVEGIRVYYPSEVPSLVERHGVAAVVYCDADDLAVFAEETRERLATWGVPCVRLSPDDEDIDAVLTSRLTH</sequence>
<comment type="caution">
    <text evidence="1">The sequence shown here is derived from an EMBL/GenBank/DDBJ whole genome shotgun (WGS) entry which is preliminary data.</text>
</comment>
<accession>A0ABV8XHL8</accession>
<evidence type="ECO:0000313" key="2">
    <source>
        <dbReference type="Proteomes" id="UP001596015"/>
    </source>
</evidence>
<dbReference type="Gene3D" id="3.40.50.720">
    <property type="entry name" value="NAD(P)-binding Rossmann-like Domain"/>
    <property type="match status" value="1"/>
</dbReference>